<organism evidence="1 2">
    <name type="scientific">Papaver atlanticum</name>
    <dbReference type="NCBI Taxonomy" id="357466"/>
    <lineage>
        <taxon>Eukaryota</taxon>
        <taxon>Viridiplantae</taxon>
        <taxon>Streptophyta</taxon>
        <taxon>Embryophyta</taxon>
        <taxon>Tracheophyta</taxon>
        <taxon>Spermatophyta</taxon>
        <taxon>Magnoliopsida</taxon>
        <taxon>Ranunculales</taxon>
        <taxon>Papaveraceae</taxon>
        <taxon>Papaveroideae</taxon>
        <taxon>Papaver</taxon>
    </lineage>
</organism>
<dbReference type="AlphaFoldDB" id="A0AAD4RVM0"/>
<accession>A0AAD4RVM0</accession>
<proteinExistence type="predicted"/>
<dbReference type="Proteomes" id="UP001202328">
    <property type="component" value="Unassembled WGS sequence"/>
</dbReference>
<evidence type="ECO:0000313" key="2">
    <source>
        <dbReference type="Proteomes" id="UP001202328"/>
    </source>
</evidence>
<comment type="caution">
    <text evidence="1">The sequence shown here is derived from an EMBL/GenBank/DDBJ whole genome shotgun (WGS) entry which is preliminary data.</text>
</comment>
<evidence type="ECO:0000313" key="1">
    <source>
        <dbReference type="EMBL" id="KAI3835292.1"/>
    </source>
</evidence>
<dbReference type="EMBL" id="JAJJMB010017752">
    <property type="protein sequence ID" value="KAI3835292.1"/>
    <property type="molecule type" value="Genomic_DNA"/>
</dbReference>
<reference evidence="1" key="1">
    <citation type="submission" date="2022-04" db="EMBL/GenBank/DDBJ databases">
        <title>A functionally conserved STORR gene fusion in Papaver species that diverged 16.8 million years ago.</title>
        <authorList>
            <person name="Catania T."/>
        </authorList>
    </citation>
    <scope>NUCLEOTIDE SEQUENCE</scope>
    <source>
        <strain evidence="1">S-188037</strain>
    </source>
</reference>
<protein>
    <submittedName>
        <fullName evidence="1">Uncharacterized protein</fullName>
    </submittedName>
</protein>
<name>A0AAD4RVM0_9MAGN</name>
<keyword evidence="2" id="KW-1185">Reference proteome</keyword>
<gene>
    <name evidence="1" type="ORF">MKW98_020408</name>
</gene>
<sequence length="153" mass="17813">MHLKCLMKEGSWNAVKAFGLSDRREMERVKLDSMTVSECTLPVCAPLGEELKGIHVHVRFIKSKNGDCLELQFKESSQPHGMIDCIFRDFHQQDCLARVPALDHVTSADGDTVEQVKVGMFHVTQLWINQWKHLSYIKYSTLFRQYAEMWRIR</sequence>